<dbReference type="InterPro" id="IPR036237">
    <property type="entry name" value="Xyl_isomerase-like_sf"/>
</dbReference>
<dbReference type="GO" id="GO:0046487">
    <property type="term" value="P:glyoxylate metabolic process"/>
    <property type="evidence" value="ECO:0007669"/>
    <property type="project" value="TreeGrafter"/>
</dbReference>
<gene>
    <name evidence="4" type="ORF">ER308_13545</name>
</gene>
<organism evidence="4 5">
    <name type="scientific">Egibacter rhizosphaerae</name>
    <dbReference type="NCBI Taxonomy" id="1670831"/>
    <lineage>
        <taxon>Bacteria</taxon>
        <taxon>Bacillati</taxon>
        <taxon>Actinomycetota</taxon>
        <taxon>Nitriliruptoria</taxon>
        <taxon>Egibacterales</taxon>
        <taxon>Egibacteraceae</taxon>
        <taxon>Egibacter</taxon>
    </lineage>
</organism>
<evidence type="ECO:0000256" key="1">
    <source>
        <dbReference type="ARBA" id="ARBA00023235"/>
    </source>
</evidence>
<dbReference type="PANTHER" id="PTHR43489">
    <property type="entry name" value="ISOMERASE"/>
    <property type="match status" value="1"/>
</dbReference>
<dbReference type="EMBL" id="CP036402">
    <property type="protein sequence ID" value="QBI20485.1"/>
    <property type="molecule type" value="Genomic_DNA"/>
</dbReference>
<evidence type="ECO:0000259" key="3">
    <source>
        <dbReference type="Pfam" id="PF01261"/>
    </source>
</evidence>
<evidence type="ECO:0000313" key="5">
    <source>
        <dbReference type="Proteomes" id="UP000291469"/>
    </source>
</evidence>
<proteinExistence type="predicted"/>
<accession>A0A411YGQ4</accession>
<dbReference type="AlphaFoldDB" id="A0A411YGQ4"/>
<dbReference type="InterPro" id="IPR013022">
    <property type="entry name" value="Xyl_isomerase-like_TIM-brl"/>
</dbReference>
<dbReference type="PANTHER" id="PTHR43489:SF6">
    <property type="entry name" value="HYDROXYPYRUVATE ISOMERASE-RELATED"/>
    <property type="match status" value="1"/>
</dbReference>
<dbReference type="Pfam" id="PF01261">
    <property type="entry name" value="AP_endonuc_2"/>
    <property type="match status" value="1"/>
</dbReference>
<dbReference type="GO" id="GO:0008903">
    <property type="term" value="F:hydroxypyruvate isomerase activity"/>
    <property type="evidence" value="ECO:0007669"/>
    <property type="project" value="TreeGrafter"/>
</dbReference>
<dbReference type="SUPFAM" id="SSF51658">
    <property type="entry name" value="Xylose isomerase-like"/>
    <property type="match status" value="1"/>
</dbReference>
<evidence type="ECO:0000313" key="4">
    <source>
        <dbReference type="EMBL" id="QBI20485.1"/>
    </source>
</evidence>
<reference evidence="4 5" key="1">
    <citation type="submission" date="2019-01" db="EMBL/GenBank/DDBJ databases">
        <title>Egibacter rhizosphaerae EGI 80759T.</title>
        <authorList>
            <person name="Chen D.-D."/>
            <person name="Tian Y."/>
            <person name="Jiao J.-Y."/>
            <person name="Zhang X.-T."/>
            <person name="Zhang Y.-G."/>
            <person name="Zhang Y."/>
            <person name="Xiao M."/>
            <person name="Shu W.-S."/>
            <person name="Li W.-J."/>
        </authorList>
    </citation>
    <scope>NUCLEOTIDE SEQUENCE [LARGE SCALE GENOMIC DNA]</scope>
    <source>
        <strain evidence="4 5">EGI 80759</strain>
    </source>
</reference>
<dbReference type="Proteomes" id="UP000291469">
    <property type="component" value="Chromosome"/>
</dbReference>
<keyword evidence="5" id="KW-1185">Reference proteome</keyword>
<dbReference type="OrthoDB" id="9786584at2"/>
<protein>
    <submittedName>
        <fullName evidence="4">Hydroxypyruvate isomerase</fullName>
    </submittedName>
</protein>
<dbReference type="KEGG" id="erz:ER308_13545"/>
<evidence type="ECO:0000256" key="2">
    <source>
        <dbReference type="SAM" id="MobiDB-lite"/>
    </source>
</evidence>
<keyword evidence="1 4" id="KW-0413">Isomerase</keyword>
<feature type="region of interest" description="Disordered" evidence="2">
    <location>
        <begin position="1"/>
        <end position="22"/>
    </location>
</feature>
<keyword evidence="4" id="KW-0670">Pyruvate</keyword>
<name>A0A411YGQ4_9ACTN</name>
<dbReference type="Gene3D" id="3.20.20.150">
    <property type="entry name" value="Divalent-metal-dependent TIM barrel enzymes"/>
    <property type="match status" value="1"/>
</dbReference>
<feature type="domain" description="Xylose isomerase-like TIM barrel" evidence="3">
    <location>
        <begin position="69"/>
        <end position="311"/>
    </location>
</feature>
<sequence length="329" mass="35859">MRTPAATCHPLGRTRREASRSSRRKLALSISCRTVWQRLPDGASISHPSTHPNISTLFTELPFEHRVGAAAEAGFDEVEVWWPFDRPDPGDRAVDTFVTRCREEGVGLAALNLDGGDLTAGERGLVSLPGEESRFRANLPVAVELAERLGCRVLHALYGNRVLGVDPAAQDEIATERLTLAARAAERIGARVVVESLNPTDNPHYPLRTATDVCTVLDRVAAATGARLAWLCDLYHVQRGEGDLITTIRRHADRIGHVQVADAPGRGEPGTGEIAFERVLPELTRAGYEGRIGLEYRPSTTTEEGLAWLRQRGLAPAVSGVPHDEQEEP</sequence>
<dbReference type="InterPro" id="IPR050417">
    <property type="entry name" value="Sugar_Epim/Isomerase"/>
</dbReference>